<comment type="caution">
    <text evidence="1">The sequence shown here is derived from an EMBL/GenBank/DDBJ whole genome shotgun (WGS) entry which is preliminary data.</text>
</comment>
<gene>
    <name evidence="1" type="ORF">DFR50_16111</name>
</gene>
<dbReference type="Pfam" id="PF12096">
    <property type="entry name" value="DUF3572"/>
    <property type="match status" value="1"/>
</dbReference>
<dbReference type="EMBL" id="QNRK01000061">
    <property type="protein sequence ID" value="RBP00971.1"/>
    <property type="molecule type" value="Genomic_DNA"/>
</dbReference>
<dbReference type="RefSeq" id="WP_113894037.1">
    <property type="nucleotide sequence ID" value="NZ_QNRK01000061.1"/>
</dbReference>
<dbReference type="InterPro" id="IPR021955">
    <property type="entry name" value="DUF3572"/>
</dbReference>
<reference evidence="1 2" key="1">
    <citation type="submission" date="2018-06" db="EMBL/GenBank/DDBJ databases">
        <title>Genomic Encyclopedia of Type Strains, Phase IV (KMG-IV): sequencing the most valuable type-strain genomes for metagenomic binning, comparative biology and taxonomic classification.</title>
        <authorList>
            <person name="Goeker M."/>
        </authorList>
    </citation>
    <scope>NUCLEOTIDE SEQUENCE [LARGE SCALE GENOMIC DNA]</scope>
    <source>
        <strain evidence="1 2">DSM 24875</strain>
    </source>
</reference>
<accession>A0A366EEX6</accession>
<evidence type="ECO:0000313" key="1">
    <source>
        <dbReference type="EMBL" id="RBP00971.1"/>
    </source>
</evidence>
<dbReference type="AlphaFoldDB" id="A0A366EEX6"/>
<proteinExistence type="predicted"/>
<organism evidence="1 2">
    <name type="scientific">Roseiarcus fermentans</name>
    <dbReference type="NCBI Taxonomy" id="1473586"/>
    <lineage>
        <taxon>Bacteria</taxon>
        <taxon>Pseudomonadati</taxon>
        <taxon>Pseudomonadota</taxon>
        <taxon>Alphaproteobacteria</taxon>
        <taxon>Hyphomicrobiales</taxon>
        <taxon>Roseiarcaceae</taxon>
        <taxon>Roseiarcus</taxon>
    </lineage>
</organism>
<name>A0A366EEX6_9HYPH</name>
<protein>
    <submittedName>
        <fullName evidence="1">Uncharacterized protein DUF3572</fullName>
    </submittedName>
</protein>
<dbReference type="OrthoDB" id="7356934at2"/>
<keyword evidence="2" id="KW-1185">Reference proteome</keyword>
<sequence length="102" mass="10894">MRMAPKDRSSTAAEAGEALAVEGLGFLAADETRLERFLAVTGLGPHNLRRAAADPGFLVSVLDYLASDERLLVAFAETSGRRPEAVMRTLERLRGPSPPAST</sequence>
<dbReference type="Proteomes" id="UP000253529">
    <property type="component" value="Unassembled WGS sequence"/>
</dbReference>
<evidence type="ECO:0000313" key="2">
    <source>
        <dbReference type="Proteomes" id="UP000253529"/>
    </source>
</evidence>